<dbReference type="AlphaFoldDB" id="A0A9P3GFX0"/>
<feature type="region of interest" description="Disordered" evidence="1">
    <location>
        <begin position="186"/>
        <end position="205"/>
    </location>
</feature>
<dbReference type="Proteomes" id="UP000703269">
    <property type="component" value="Unassembled WGS sequence"/>
</dbReference>
<protein>
    <recommendedName>
        <fullName evidence="4">C2H2-type domain-containing protein</fullName>
    </recommendedName>
</protein>
<comment type="caution">
    <text evidence="2">The sequence shown here is derived from an EMBL/GenBank/DDBJ whole genome shotgun (WGS) entry which is preliminary data.</text>
</comment>
<evidence type="ECO:0000313" key="2">
    <source>
        <dbReference type="EMBL" id="GJE92959.1"/>
    </source>
</evidence>
<sequence length="205" mass="21765">MATSATAQTSLNPLEASLSSTLEPQSSSDPTSSLDSATGELVHAARIKYAAGRHSKSASSEIPEPVTTGPRAWHCELCPYVQTRQFVAELRRHIHTHFAPKTVCRGERTDRLAPAELAAAVAQHGPPLEHEGVLWVGGCWKAMARPDALLRHLANPNTPCIEPSGLRKRKSKSKVGCEVEGGSVVAGSSKSTGTGRGNNVRNACK</sequence>
<organism evidence="2 3">
    <name type="scientific">Phanerochaete sordida</name>
    <dbReference type="NCBI Taxonomy" id="48140"/>
    <lineage>
        <taxon>Eukaryota</taxon>
        <taxon>Fungi</taxon>
        <taxon>Dikarya</taxon>
        <taxon>Basidiomycota</taxon>
        <taxon>Agaricomycotina</taxon>
        <taxon>Agaricomycetes</taxon>
        <taxon>Polyporales</taxon>
        <taxon>Phanerochaetaceae</taxon>
        <taxon>Phanerochaete</taxon>
    </lineage>
</organism>
<dbReference type="OrthoDB" id="8922241at2759"/>
<reference evidence="2 3" key="1">
    <citation type="submission" date="2021-08" db="EMBL/GenBank/DDBJ databases">
        <title>Draft Genome Sequence of Phanerochaete sordida strain YK-624.</title>
        <authorList>
            <person name="Mori T."/>
            <person name="Dohra H."/>
            <person name="Suzuki T."/>
            <person name="Kawagishi H."/>
            <person name="Hirai H."/>
        </authorList>
    </citation>
    <scope>NUCLEOTIDE SEQUENCE [LARGE SCALE GENOMIC DNA]</scope>
    <source>
        <strain evidence="2 3">YK-624</strain>
    </source>
</reference>
<evidence type="ECO:0000313" key="3">
    <source>
        <dbReference type="Proteomes" id="UP000703269"/>
    </source>
</evidence>
<accession>A0A9P3GFX0</accession>
<evidence type="ECO:0000256" key="1">
    <source>
        <dbReference type="SAM" id="MobiDB-lite"/>
    </source>
</evidence>
<evidence type="ECO:0008006" key="4">
    <source>
        <dbReference type="Google" id="ProtNLM"/>
    </source>
</evidence>
<name>A0A9P3GFX0_9APHY</name>
<gene>
    <name evidence="2" type="ORF">PsYK624_091180</name>
</gene>
<feature type="region of interest" description="Disordered" evidence="1">
    <location>
        <begin position="1"/>
        <end position="37"/>
    </location>
</feature>
<keyword evidence="3" id="KW-1185">Reference proteome</keyword>
<feature type="compositionally biased region" description="Polar residues" evidence="1">
    <location>
        <begin position="1"/>
        <end position="12"/>
    </location>
</feature>
<proteinExistence type="predicted"/>
<feature type="compositionally biased region" description="Low complexity" evidence="1">
    <location>
        <begin position="17"/>
        <end position="36"/>
    </location>
</feature>
<dbReference type="EMBL" id="BPQB01000029">
    <property type="protein sequence ID" value="GJE92959.1"/>
    <property type="molecule type" value="Genomic_DNA"/>
</dbReference>